<dbReference type="InterPro" id="IPR026444">
    <property type="entry name" value="Secre_tail"/>
</dbReference>
<dbReference type="Pfam" id="PF18911">
    <property type="entry name" value="PKD_4"/>
    <property type="match status" value="1"/>
</dbReference>
<organism evidence="3 4">
    <name type="scientific">Taibaiella lutea</name>
    <dbReference type="NCBI Taxonomy" id="2608001"/>
    <lineage>
        <taxon>Bacteria</taxon>
        <taxon>Pseudomonadati</taxon>
        <taxon>Bacteroidota</taxon>
        <taxon>Chitinophagia</taxon>
        <taxon>Chitinophagales</taxon>
        <taxon>Chitinophagaceae</taxon>
        <taxon>Taibaiella</taxon>
    </lineage>
</organism>
<dbReference type="EMBL" id="VWSH01000002">
    <property type="protein sequence ID" value="KAA5534803.1"/>
    <property type="molecule type" value="Genomic_DNA"/>
</dbReference>
<dbReference type="Pfam" id="PF18962">
    <property type="entry name" value="Por_Secre_tail"/>
    <property type="match status" value="1"/>
</dbReference>
<dbReference type="RefSeq" id="WP_150032482.1">
    <property type="nucleotide sequence ID" value="NZ_VWSH01000002.1"/>
</dbReference>
<dbReference type="SUPFAM" id="SSF49299">
    <property type="entry name" value="PKD domain"/>
    <property type="match status" value="1"/>
</dbReference>
<dbReference type="Proteomes" id="UP000323632">
    <property type="component" value="Unassembled WGS sequence"/>
</dbReference>
<comment type="caution">
    <text evidence="3">The sequence shown here is derived from an EMBL/GenBank/DDBJ whole genome shotgun (WGS) entry which is preliminary data.</text>
</comment>
<feature type="signal peptide" evidence="1">
    <location>
        <begin position="1"/>
        <end position="20"/>
    </location>
</feature>
<dbReference type="AlphaFoldDB" id="A0A5M6CIG3"/>
<proteinExistence type="predicted"/>
<dbReference type="InterPro" id="IPR000601">
    <property type="entry name" value="PKD_dom"/>
</dbReference>
<accession>A0A5M6CIG3</accession>
<sequence length="590" mass="63041">MKSFFLPLLCLLFSVTQLHAIIITTPTIGQTQYRWRNDDGNQTTATWKAAVNAPVIATATDVLRLRIELANTGTGAGPVTQTLEYSSNGGTSWTIMNNPATNAFTYQASTFVANGANTTQQLPNTTAGTFSAGRVISNPGAAVNLTNGNKTEYEWVIRPTANAAPSTTYIFRSSDQQAAPTVSPTLTMACSGAPTAGTVNGPASVVCNTPATLNLAGNTAGPGISYQWQYTITGAWIDFGSNTDNQATPAIVQETKFRCIVKCVSGDADSTAAFLVSPQPLNVDLGEDINICVDKNSSIVLDAGNHPNSPVFLWDDESSSQVRAVNTSGTYSVEVTDMYTCRGSDTINVILRENPAVELGNDTTVCNGIVLSLNAGNEGIEYFWNTGQTGQTIDVTSTGDYNVFVTSALGCISTDTIHVRMQGELPGIQGIQVSNDGSKRFYFTAVDPQNVIGFDWDFGDGTLHSFSASPYHDYANAGDYIVKLRLSSTCGFTDDTLAAHIVGIHQINVSNEELIAYPNPAKGIVTLLNKGNLKMQRVEVYNILGQVIYHSNADANDKHTLDLSNVAAGSYTIEIYTDKGTVARKIEVTR</sequence>
<dbReference type="InterPro" id="IPR035986">
    <property type="entry name" value="PKD_dom_sf"/>
</dbReference>
<gene>
    <name evidence="3" type="ORF">F0919_09350</name>
</gene>
<reference evidence="3 4" key="1">
    <citation type="submission" date="2019-09" db="EMBL/GenBank/DDBJ databases">
        <title>Genome sequence and assembly of Taibaiella sp.</title>
        <authorList>
            <person name="Chhetri G."/>
        </authorList>
    </citation>
    <scope>NUCLEOTIDE SEQUENCE [LARGE SCALE GENOMIC DNA]</scope>
    <source>
        <strain evidence="3 4">KVB11</strain>
    </source>
</reference>
<dbReference type="InterPro" id="IPR013783">
    <property type="entry name" value="Ig-like_fold"/>
</dbReference>
<name>A0A5M6CIG3_9BACT</name>
<dbReference type="PROSITE" id="PS50093">
    <property type="entry name" value="PKD"/>
    <property type="match status" value="1"/>
</dbReference>
<dbReference type="Gene3D" id="2.60.40.10">
    <property type="entry name" value="Immunoglobulins"/>
    <property type="match status" value="1"/>
</dbReference>
<evidence type="ECO:0000259" key="2">
    <source>
        <dbReference type="PROSITE" id="PS50093"/>
    </source>
</evidence>
<evidence type="ECO:0000256" key="1">
    <source>
        <dbReference type="SAM" id="SignalP"/>
    </source>
</evidence>
<evidence type="ECO:0000313" key="4">
    <source>
        <dbReference type="Proteomes" id="UP000323632"/>
    </source>
</evidence>
<dbReference type="NCBIfam" id="TIGR04183">
    <property type="entry name" value="Por_Secre_tail"/>
    <property type="match status" value="1"/>
</dbReference>
<protein>
    <submittedName>
        <fullName evidence="3">T9SS type A sorting domain-containing protein</fullName>
    </submittedName>
</protein>
<feature type="chain" id="PRO_5024326047" evidence="1">
    <location>
        <begin position="21"/>
        <end position="590"/>
    </location>
</feature>
<keyword evidence="1" id="KW-0732">Signal</keyword>
<evidence type="ECO:0000313" key="3">
    <source>
        <dbReference type="EMBL" id="KAA5534803.1"/>
    </source>
</evidence>
<feature type="domain" description="PKD" evidence="2">
    <location>
        <begin position="447"/>
        <end position="491"/>
    </location>
</feature>
<keyword evidence="4" id="KW-1185">Reference proteome</keyword>